<keyword evidence="1" id="KW-0175">Coiled coil</keyword>
<dbReference type="OrthoDB" id="10053382at2759"/>
<accession>A0A6J2UTR2</accession>
<keyword evidence="2" id="KW-1185">Reference proteome</keyword>
<organism evidence="2 3">
    <name type="scientific">Chanos chanos</name>
    <name type="common">Milkfish</name>
    <name type="synonym">Mugil chanos</name>
    <dbReference type="NCBI Taxonomy" id="29144"/>
    <lineage>
        <taxon>Eukaryota</taxon>
        <taxon>Metazoa</taxon>
        <taxon>Chordata</taxon>
        <taxon>Craniata</taxon>
        <taxon>Vertebrata</taxon>
        <taxon>Euteleostomi</taxon>
        <taxon>Actinopterygii</taxon>
        <taxon>Neopterygii</taxon>
        <taxon>Teleostei</taxon>
        <taxon>Ostariophysi</taxon>
        <taxon>Gonorynchiformes</taxon>
        <taxon>Chanidae</taxon>
        <taxon>Chanos</taxon>
    </lineage>
</organism>
<proteinExistence type="predicted"/>
<dbReference type="InParanoid" id="A0A6J2UTR2"/>
<protein>
    <submittedName>
        <fullName evidence="3">Coiled-coil domain-containing protein 152</fullName>
    </submittedName>
</protein>
<feature type="coiled-coil region" evidence="1">
    <location>
        <begin position="207"/>
        <end position="241"/>
    </location>
</feature>
<dbReference type="RefSeq" id="XP_030623890.1">
    <property type="nucleotide sequence ID" value="XM_030768030.1"/>
</dbReference>
<evidence type="ECO:0000256" key="1">
    <source>
        <dbReference type="SAM" id="Coils"/>
    </source>
</evidence>
<evidence type="ECO:0000313" key="2">
    <source>
        <dbReference type="Proteomes" id="UP000504632"/>
    </source>
</evidence>
<sequence length="249" mass="29107">MKLSPVNLDKLINDFGKIEQKLTELKGKSNIVEIKLEETNRLLRFSQSKEKCLIEERDRLLDTVSGLQQTLQQQCDLRAENDKLKIALLDMKKQTEGQREESTAEMTRLKEELKTLREHHKRELYDRDVETQRKLAAKDLELKKALDMKASVLEEMRKKISETEREKHSEILKLQMEFGAKLARAQSMKGPTQQSQGSCPLPQNVFKRKLQFIQEEKNKEIEALRQRVKELEQQALNGLASSHSKRRKI</sequence>
<dbReference type="CTD" id="100129792"/>
<feature type="coiled-coil region" evidence="1">
    <location>
        <begin position="146"/>
        <end position="173"/>
    </location>
</feature>
<dbReference type="AlphaFoldDB" id="A0A6J2UTR2"/>
<name>A0A6J2UTR2_CHACN</name>
<dbReference type="GeneID" id="115807159"/>
<gene>
    <name evidence="3" type="primary">ccdc152</name>
</gene>
<dbReference type="PANTHER" id="PTHR35253:SF1">
    <property type="entry name" value="COILED-COIL DOMAIN-CONTAINING PROTEIN 152"/>
    <property type="match status" value="1"/>
</dbReference>
<reference evidence="3" key="1">
    <citation type="submission" date="2025-08" db="UniProtKB">
        <authorList>
            <consortium name="RefSeq"/>
        </authorList>
    </citation>
    <scope>IDENTIFICATION</scope>
</reference>
<dbReference type="Proteomes" id="UP000504632">
    <property type="component" value="Chromosome 3"/>
</dbReference>
<dbReference type="InterPro" id="IPR038827">
    <property type="entry name" value="CCDC152"/>
</dbReference>
<feature type="coiled-coil region" evidence="1">
    <location>
        <begin position="92"/>
        <end position="119"/>
    </location>
</feature>
<dbReference type="PANTHER" id="PTHR35253">
    <property type="entry name" value="COILED-COIL DOMAIN-CONTAINING PROTEIN 152"/>
    <property type="match status" value="1"/>
</dbReference>
<evidence type="ECO:0000313" key="3">
    <source>
        <dbReference type="RefSeq" id="XP_030623890.1"/>
    </source>
</evidence>